<gene>
    <name evidence="2" type="ORF">H9648_08825</name>
</gene>
<evidence type="ECO:0000313" key="2">
    <source>
        <dbReference type="EMBL" id="MBD7964154.1"/>
    </source>
</evidence>
<organism evidence="2 3">
    <name type="scientific">Fictibacillus norfolkensis</name>
    <dbReference type="NCBI Taxonomy" id="2762233"/>
    <lineage>
        <taxon>Bacteria</taxon>
        <taxon>Bacillati</taxon>
        <taxon>Bacillota</taxon>
        <taxon>Bacilli</taxon>
        <taxon>Bacillales</taxon>
        <taxon>Fictibacillaceae</taxon>
        <taxon>Fictibacillus</taxon>
    </lineage>
</organism>
<dbReference type="EMBL" id="JACSQM010000003">
    <property type="protein sequence ID" value="MBD7964154.1"/>
    <property type="molecule type" value="Genomic_DNA"/>
</dbReference>
<dbReference type="Pfam" id="PF03167">
    <property type="entry name" value="UDG"/>
    <property type="match status" value="1"/>
</dbReference>
<dbReference type="Gene3D" id="3.40.470.10">
    <property type="entry name" value="Uracil-DNA glycosylase-like domain"/>
    <property type="match status" value="1"/>
</dbReference>
<comment type="caution">
    <text evidence="2">The sequence shown here is derived from an EMBL/GenBank/DDBJ whole genome shotgun (WGS) entry which is preliminary data.</text>
</comment>
<accession>A0ABR8SLZ3</accession>
<feature type="domain" description="Uracil-DNA glycosylase-like" evidence="1">
    <location>
        <begin position="20"/>
        <end position="191"/>
    </location>
</feature>
<evidence type="ECO:0000313" key="3">
    <source>
        <dbReference type="Proteomes" id="UP000603641"/>
    </source>
</evidence>
<evidence type="ECO:0000259" key="1">
    <source>
        <dbReference type="Pfam" id="PF03167"/>
    </source>
</evidence>
<dbReference type="InterPro" id="IPR036895">
    <property type="entry name" value="Uracil-DNA_glycosylase-like_sf"/>
</dbReference>
<dbReference type="Proteomes" id="UP000603641">
    <property type="component" value="Unassembled WGS sequence"/>
</dbReference>
<protein>
    <recommendedName>
        <fullName evidence="1">Uracil-DNA glycosylase-like domain-containing protein</fullName>
    </recommendedName>
</protein>
<proteinExistence type="predicted"/>
<sequence>MDIHSFFEEASSLYSVQDLISEHTNMIFILESPHKEEIKSGVPLAGLSGRSMAKELFEVEETLPMGKLLKQYINENKKTVFGIVNVCPFPLQGTAFPDQTFVNRYSGEIKVAEAVRTSSMKVFKDESRAEFDQLLLHHFESRLTTLLTENTLIVPCGRFAEKYVNKLTNKESLTIIEGVPHPSYHSWSRDRYQEVINKVREEGKKRTS</sequence>
<reference evidence="2 3" key="1">
    <citation type="submission" date="2020-08" db="EMBL/GenBank/DDBJ databases">
        <title>A Genomic Blueprint of the Chicken Gut Microbiome.</title>
        <authorList>
            <person name="Gilroy R."/>
            <person name="Ravi A."/>
            <person name="Getino M."/>
            <person name="Pursley I."/>
            <person name="Horton D.L."/>
            <person name="Alikhan N.-F."/>
            <person name="Baker D."/>
            <person name="Gharbi K."/>
            <person name="Hall N."/>
            <person name="Watson M."/>
            <person name="Adriaenssens E.M."/>
            <person name="Foster-Nyarko E."/>
            <person name="Jarju S."/>
            <person name="Secka A."/>
            <person name="Antonio M."/>
            <person name="Oren A."/>
            <person name="Chaudhuri R."/>
            <person name="La Ragione R.M."/>
            <person name="Hildebrand F."/>
            <person name="Pallen M.J."/>
        </authorList>
    </citation>
    <scope>NUCLEOTIDE SEQUENCE [LARGE SCALE GENOMIC DNA]</scope>
    <source>
        <strain evidence="2 3">Sa2CUA10</strain>
    </source>
</reference>
<keyword evidence="3" id="KW-1185">Reference proteome</keyword>
<dbReference type="InterPro" id="IPR005122">
    <property type="entry name" value="Uracil-DNA_glycosylase-like"/>
</dbReference>
<name>A0ABR8SLZ3_9BACL</name>
<dbReference type="RefSeq" id="WP_191753527.1">
    <property type="nucleotide sequence ID" value="NZ_JACSQM010000003.1"/>
</dbReference>